<name>A0A9W6LVW9_9MICO</name>
<gene>
    <name evidence="2" type="ORF">GCM10017576_09050</name>
</gene>
<sequence>MGAMRKRIGAVLACIAAVGASAIAAAPATASVEQDCGVFVDTGETICVPRGEDLHAAVLEQTGQVVVDAAAPSARSSSADGIEAGVAATYLLARLYDGTSYSGSYWDLYGSSSCVSGQWMGNANISFQDRASSMRGYSNCKVKVYEHTNYGGASYGYYSYSSSISSTMNNKASSVRVSG</sequence>
<keyword evidence="1" id="KW-0732">Signal</keyword>
<dbReference type="EMBL" id="BSEJ01000003">
    <property type="protein sequence ID" value="GLJ60776.1"/>
    <property type="molecule type" value="Genomic_DNA"/>
</dbReference>
<evidence type="ECO:0000313" key="2">
    <source>
        <dbReference type="EMBL" id="GLJ60776.1"/>
    </source>
</evidence>
<evidence type="ECO:0000313" key="3">
    <source>
        <dbReference type="Proteomes" id="UP001142462"/>
    </source>
</evidence>
<reference evidence="2" key="2">
    <citation type="submission" date="2023-01" db="EMBL/GenBank/DDBJ databases">
        <authorList>
            <person name="Sun Q."/>
            <person name="Evtushenko L."/>
        </authorList>
    </citation>
    <scope>NUCLEOTIDE SEQUENCE</scope>
    <source>
        <strain evidence="2">VKM Ac-1020</strain>
    </source>
</reference>
<dbReference type="InterPro" id="IPR011024">
    <property type="entry name" value="G_crystallin-like"/>
</dbReference>
<dbReference type="RefSeq" id="WP_378747416.1">
    <property type="nucleotide sequence ID" value="NZ_JBHRWT010000001.1"/>
</dbReference>
<feature type="chain" id="PRO_5040925405" description="Peptidase inhibitor family I36" evidence="1">
    <location>
        <begin position="25"/>
        <end position="179"/>
    </location>
</feature>
<dbReference type="SUPFAM" id="SSF49695">
    <property type="entry name" value="gamma-Crystallin-like"/>
    <property type="match status" value="1"/>
</dbReference>
<organism evidence="2 3">
    <name type="scientific">Microbacterium barkeri</name>
    <dbReference type="NCBI Taxonomy" id="33917"/>
    <lineage>
        <taxon>Bacteria</taxon>
        <taxon>Bacillati</taxon>
        <taxon>Actinomycetota</taxon>
        <taxon>Actinomycetes</taxon>
        <taxon>Micrococcales</taxon>
        <taxon>Microbacteriaceae</taxon>
        <taxon>Microbacterium</taxon>
    </lineage>
</organism>
<feature type="signal peptide" evidence="1">
    <location>
        <begin position="1"/>
        <end position="24"/>
    </location>
</feature>
<evidence type="ECO:0008006" key="4">
    <source>
        <dbReference type="Google" id="ProtNLM"/>
    </source>
</evidence>
<proteinExistence type="predicted"/>
<accession>A0A9W6LVW9</accession>
<dbReference type="Gene3D" id="2.60.20.10">
    <property type="entry name" value="Crystallins"/>
    <property type="match status" value="1"/>
</dbReference>
<dbReference type="Proteomes" id="UP001142462">
    <property type="component" value="Unassembled WGS sequence"/>
</dbReference>
<protein>
    <recommendedName>
        <fullName evidence="4">Peptidase inhibitor family I36</fullName>
    </recommendedName>
</protein>
<keyword evidence="3" id="KW-1185">Reference proteome</keyword>
<comment type="caution">
    <text evidence="2">The sequence shown here is derived from an EMBL/GenBank/DDBJ whole genome shotgun (WGS) entry which is preliminary data.</text>
</comment>
<dbReference type="AlphaFoldDB" id="A0A9W6LVW9"/>
<evidence type="ECO:0000256" key="1">
    <source>
        <dbReference type="SAM" id="SignalP"/>
    </source>
</evidence>
<reference evidence="2" key="1">
    <citation type="journal article" date="2014" name="Int. J. Syst. Evol. Microbiol.">
        <title>Complete genome sequence of Corynebacterium casei LMG S-19264T (=DSM 44701T), isolated from a smear-ripened cheese.</title>
        <authorList>
            <consortium name="US DOE Joint Genome Institute (JGI-PGF)"/>
            <person name="Walter F."/>
            <person name="Albersmeier A."/>
            <person name="Kalinowski J."/>
            <person name="Ruckert C."/>
        </authorList>
    </citation>
    <scope>NUCLEOTIDE SEQUENCE</scope>
    <source>
        <strain evidence="2">VKM Ac-1020</strain>
    </source>
</reference>